<dbReference type="RefSeq" id="WP_260594109.1">
    <property type="nucleotide sequence ID" value="NZ_CP104003.1"/>
</dbReference>
<feature type="transmembrane region" description="Helical" evidence="5">
    <location>
        <begin position="396"/>
        <end position="415"/>
    </location>
</feature>
<dbReference type="GO" id="GO:0016020">
    <property type="term" value="C:membrane"/>
    <property type="evidence" value="ECO:0007669"/>
    <property type="project" value="UniProtKB-SubCell"/>
</dbReference>
<evidence type="ECO:0000256" key="4">
    <source>
        <dbReference type="ARBA" id="ARBA00023136"/>
    </source>
</evidence>
<keyword evidence="8" id="KW-1185">Reference proteome</keyword>
<dbReference type="PROSITE" id="PS00216">
    <property type="entry name" value="SUGAR_TRANSPORT_1"/>
    <property type="match status" value="1"/>
</dbReference>
<evidence type="ECO:0000256" key="2">
    <source>
        <dbReference type="ARBA" id="ARBA00022692"/>
    </source>
</evidence>
<reference evidence="7" key="1">
    <citation type="submission" date="2022-09" db="EMBL/GenBank/DDBJ databases">
        <title>Diverse halophilic archaea isolated from saline environments.</title>
        <authorList>
            <person name="Cui H.-L."/>
        </authorList>
    </citation>
    <scope>NUCLEOTIDE SEQUENCE</scope>
    <source>
        <strain evidence="7">ZS-35-S2</strain>
    </source>
</reference>
<keyword evidence="2 5" id="KW-0812">Transmembrane</keyword>
<dbReference type="InterPro" id="IPR020846">
    <property type="entry name" value="MFS_dom"/>
</dbReference>
<feature type="transmembrane region" description="Helical" evidence="5">
    <location>
        <begin position="278"/>
        <end position="299"/>
    </location>
</feature>
<dbReference type="SUPFAM" id="SSF103473">
    <property type="entry name" value="MFS general substrate transporter"/>
    <property type="match status" value="2"/>
</dbReference>
<accession>A0A9E7R3V1</accession>
<evidence type="ECO:0000259" key="6">
    <source>
        <dbReference type="PROSITE" id="PS50850"/>
    </source>
</evidence>
<gene>
    <name evidence="7" type="ORF">N0B31_01960</name>
</gene>
<dbReference type="InterPro" id="IPR036259">
    <property type="entry name" value="MFS_trans_sf"/>
</dbReference>
<feature type="transmembrane region" description="Helical" evidence="5">
    <location>
        <begin position="336"/>
        <end position="358"/>
    </location>
</feature>
<dbReference type="InterPro" id="IPR011701">
    <property type="entry name" value="MFS"/>
</dbReference>
<dbReference type="GeneID" id="74941148"/>
<feature type="transmembrane region" description="Helical" evidence="5">
    <location>
        <begin position="370"/>
        <end position="390"/>
    </location>
</feature>
<name>A0A9E7R3V1_9EURY</name>
<feature type="transmembrane region" description="Helical" evidence="5">
    <location>
        <begin position="90"/>
        <end position="109"/>
    </location>
</feature>
<dbReference type="KEGG" id="ssai:N0B31_01960"/>
<dbReference type="GO" id="GO:0022857">
    <property type="term" value="F:transmembrane transporter activity"/>
    <property type="evidence" value="ECO:0007669"/>
    <property type="project" value="InterPro"/>
</dbReference>
<keyword evidence="4 5" id="KW-0472">Membrane</keyword>
<dbReference type="PANTHER" id="PTHR23518:SF2">
    <property type="entry name" value="MAJOR FACILITATOR SUPERFAMILY TRANSPORTER"/>
    <property type="match status" value="1"/>
</dbReference>
<feature type="transmembrane region" description="Helical" evidence="5">
    <location>
        <begin position="115"/>
        <end position="137"/>
    </location>
</feature>
<dbReference type="CDD" id="cd17325">
    <property type="entry name" value="MFS_MdtG_SLC18_like"/>
    <property type="match status" value="1"/>
</dbReference>
<comment type="subcellular location">
    <subcellularLocation>
        <location evidence="1">Membrane</location>
        <topology evidence="1">Multi-pass membrane protein</topology>
    </subcellularLocation>
</comment>
<dbReference type="Proteomes" id="UP001057580">
    <property type="component" value="Chromosome"/>
</dbReference>
<feature type="transmembrane region" description="Helical" evidence="5">
    <location>
        <begin position="311"/>
        <end position="330"/>
    </location>
</feature>
<dbReference type="Pfam" id="PF07690">
    <property type="entry name" value="MFS_1"/>
    <property type="match status" value="2"/>
</dbReference>
<evidence type="ECO:0000256" key="1">
    <source>
        <dbReference type="ARBA" id="ARBA00004141"/>
    </source>
</evidence>
<proteinExistence type="predicted"/>
<feature type="domain" description="Major facilitator superfamily (MFS) profile" evidence="6">
    <location>
        <begin position="1"/>
        <end position="422"/>
    </location>
</feature>
<dbReference type="AlphaFoldDB" id="A0A9E7R3V1"/>
<organism evidence="7 8">
    <name type="scientific">Salinirubellus salinus</name>
    <dbReference type="NCBI Taxonomy" id="1364945"/>
    <lineage>
        <taxon>Archaea</taxon>
        <taxon>Methanobacteriati</taxon>
        <taxon>Methanobacteriota</taxon>
        <taxon>Stenosarchaea group</taxon>
        <taxon>Halobacteria</taxon>
        <taxon>Halobacteriales</taxon>
        <taxon>Natronomonadaceae</taxon>
        <taxon>Salinirubellus</taxon>
    </lineage>
</organism>
<dbReference type="PANTHER" id="PTHR23518">
    <property type="entry name" value="C-METHYLTRANSFERASE"/>
    <property type="match status" value="1"/>
</dbReference>
<feature type="transmembrane region" description="Helical" evidence="5">
    <location>
        <begin position="49"/>
        <end position="70"/>
    </location>
</feature>
<keyword evidence="3 5" id="KW-1133">Transmembrane helix</keyword>
<protein>
    <submittedName>
        <fullName evidence="7">MFS transporter</fullName>
    </submittedName>
</protein>
<feature type="transmembrane region" description="Helical" evidence="5">
    <location>
        <begin position="157"/>
        <end position="177"/>
    </location>
</feature>
<evidence type="ECO:0000256" key="3">
    <source>
        <dbReference type="ARBA" id="ARBA00022989"/>
    </source>
</evidence>
<evidence type="ECO:0000313" key="7">
    <source>
        <dbReference type="EMBL" id="UWM55057.1"/>
    </source>
</evidence>
<dbReference type="InterPro" id="IPR005829">
    <property type="entry name" value="Sugar_transporter_CS"/>
</dbReference>
<feature type="transmembrane region" description="Helical" evidence="5">
    <location>
        <begin position="197"/>
        <end position="217"/>
    </location>
</feature>
<evidence type="ECO:0000313" key="8">
    <source>
        <dbReference type="Proteomes" id="UP001057580"/>
    </source>
</evidence>
<feature type="transmembrane region" description="Helical" evidence="5">
    <location>
        <begin position="20"/>
        <end position="37"/>
    </location>
</feature>
<evidence type="ECO:0000256" key="5">
    <source>
        <dbReference type="SAM" id="Phobius"/>
    </source>
</evidence>
<dbReference type="Gene3D" id="1.20.1250.20">
    <property type="entry name" value="MFS general substrate transporter like domains"/>
    <property type="match status" value="2"/>
</dbReference>
<dbReference type="EMBL" id="CP104003">
    <property type="protein sequence ID" value="UWM55057.1"/>
    <property type="molecule type" value="Genomic_DNA"/>
</dbReference>
<feature type="transmembrane region" description="Helical" evidence="5">
    <location>
        <begin position="246"/>
        <end position="266"/>
    </location>
</feature>
<sequence length="436" mass="45182">MVLGVDNRVLALATARMADALGNSFLIIVLPLYIASGQITLEGIVGGELLGFVLTEEFLIGLVLSLFGFLNSFGQPFTGRLSDRTSKRKVYILSGLVVFGVASAAYPFVSSYWAILLVRAFQGIGAALTVPVTVALVNDYATSNQERGGNFGVFNTFRLIGFGFGPIVAGAVVTGGFGNERVVTYDVLGTMVSGFDAAFSIAVLGAVVSFGLVSLLVTDPEDLEAEAGDDLAIAVRSRDGSGLDPVFVLGVATLFMALTIALYATLQADINSRLGQGSTLFGLQFSAVVIANVFFQVPIGRLSDEYGRRPFLLAGFVILVPSVFLQGIVLDPWLMLGARFLQGVGVACVFAPALALAGDLAGKGQSGTQLSVLTMAFGLGVALGPLASGFLVSFGFVTPFAFGAGLGVVALVLVFTQVEETIDTGAAPASDPAPQD</sequence>
<dbReference type="PROSITE" id="PS50850">
    <property type="entry name" value="MFS"/>
    <property type="match status" value="1"/>
</dbReference>